<protein>
    <submittedName>
        <fullName evidence="5">Uncharacterized protein</fullName>
    </submittedName>
</protein>
<dbReference type="STRING" id="445932.Emin_1465"/>
<reference evidence="5 6" key="1">
    <citation type="journal article" date="2009" name="Appl. Environ. Microbiol.">
        <title>Genomic analysis of 'Elusimicrobium minutum,' the first cultivated representative of the phylum 'Elusimicrobia' (formerly termite group 1).</title>
        <authorList>
            <person name="Herlemann D.P.R."/>
            <person name="Geissinger O."/>
            <person name="Ikeda-Ohtsubo W."/>
            <person name="Kunin V."/>
            <person name="Sun H."/>
            <person name="Lapidus A."/>
            <person name="Hugenholtz P."/>
            <person name="Brune A."/>
        </authorList>
    </citation>
    <scope>NUCLEOTIDE SEQUENCE [LARGE SCALE GENOMIC DNA]</scope>
    <source>
        <strain evidence="5 6">Pei191</strain>
    </source>
</reference>
<gene>
    <name evidence="5" type="ordered locus">Emin_1465</name>
</gene>
<feature type="domain" description="DUF7843" evidence="4">
    <location>
        <begin position="40"/>
        <end position="111"/>
    </location>
</feature>
<proteinExistence type="predicted"/>
<evidence type="ECO:0000313" key="5">
    <source>
        <dbReference type="EMBL" id="ACC99013.1"/>
    </source>
</evidence>
<evidence type="ECO:0000259" key="2">
    <source>
        <dbReference type="Pfam" id="PF13387"/>
    </source>
</evidence>
<feature type="domain" description="Lnb N-terminal periplasmic" evidence="2">
    <location>
        <begin position="127"/>
        <end position="291"/>
    </location>
</feature>
<feature type="signal peptide" evidence="1">
    <location>
        <begin position="1"/>
        <end position="25"/>
    </location>
</feature>
<dbReference type="InterPro" id="IPR025178">
    <property type="entry name" value="Lnb_N"/>
</dbReference>
<dbReference type="InterPro" id="IPR057165">
    <property type="entry name" value="DUF7843"/>
</dbReference>
<evidence type="ECO:0000259" key="4">
    <source>
        <dbReference type="Pfam" id="PF25225"/>
    </source>
</evidence>
<name>B2KER7_ELUMP</name>
<dbReference type="Pfam" id="PF25225">
    <property type="entry name" value="DUF7843"/>
    <property type="match status" value="1"/>
</dbReference>
<feature type="domain" description="DUF7840" evidence="3">
    <location>
        <begin position="395"/>
        <end position="616"/>
    </location>
</feature>
<evidence type="ECO:0000259" key="3">
    <source>
        <dbReference type="Pfam" id="PF25222"/>
    </source>
</evidence>
<evidence type="ECO:0000313" key="6">
    <source>
        <dbReference type="Proteomes" id="UP000001029"/>
    </source>
</evidence>
<evidence type="ECO:0000256" key="1">
    <source>
        <dbReference type="SAM" id="SignalP"/>
    </source>
</evidence>
<dbReference type="Proteomes" id="UP000001029">
    <property type="component" value="Chromosome"/>
</dbReference>
<dbReference type="RefSeq" id="WP_012415628.1">
    <property type="nucleotide sequence ID" value="NC_010644.1"/>
</dbReference>
<keyword evidence="1" id="KW-0732">Signal</keyword>
<dbReference type="Pfam" id="PF13387">
    <property type="entry name" value="Lnb_N"/>
    <property type="match status" value="1"/>
</dbReference>
<dbReference type="EMBL" id="CP001055">
    <property type="protein sequence ID" value="ACC99013.1"/>
    <property type="molecule type" value="Genomic_DNA"/>
</dbReference>
<sequence length="618" mass="70581">MRKVTLSLKLILPLSFFFISIISHAQLKDAEYFKQSAAEKQLHKNSYWSILMHYNRGKSDIVSPSFFVSKNGMQDPQQELNAFIEALFLPHPDKQSVECRFPLRTMWIKEQLGITEDLLPSQNCYEFQNFIDFTKPQSVSIFYISQSLATTEDLFGQMGIKINKHSVGEVEQDSLSFSAQMTKKYNPFTVLLGAFSGFSGNYVITPFSETAKKYVSDQNRNIWEYSLDFTPEQIKKIIMHMWELKDAEIRYSFFALNGAPAIESALRVAVPDLNTKAVLRKTPLDLTQSISEAGIIEKTTLYPAEGEEYSKIKSSLDKQGKADLERLEKQAAVTPEDLECFDPKQKPFILSALQINNDMKLRGKQISAREHEQKLECLDFNDYGFEKRYLPPRQISPVKAHPLTRTDAAFGYNSYRESTFTKLRINPLSHEIIDSNIGFAENISLSFLSLESRYYFEQEDVDLSLTLYSLSALPRINIKPAKMSFSSSLSLSTDKNNHALHRYKGLIFNNSIGVTYGMSKFLDIALLVKMDAEANNSPKGYYVGTGGIVQMIISYTDNTKTLIYFNYDYGTSGHPSRTHYINATQGVYINENMSFLANYQYHFSDYSHIWDAGIAVYF</sequence>
<dbReference type="InterPro" id="IPR057162">
    <property type="entry name" value="DUF7840"/>
</dbReference>
<dbReference type="AlphaFoldDB" id="B2KER7"/>
<dbReference type="OrthoDB" id="9759948at2"/>
<feature type="chain" id="PRO_5002780123" evidence="1">
    <location>
        <begin position="26"/>
        <end position="618"/>
    </location>
</feature>
<dbReference type="Pfam" id="PF25222">
    <property type="entry name" value="DUF7840"/>
    <property type="match status" value="1"/>
</dbReference>
<organism evidence="5 6">
    <name type="scientific">Elusimicrobium minutum (strain Pei191)</name>
    <dbReference type="NCBI Taxonomy" id="445932"/>
    <lineage>
        <taxon>Bacteria</taxon>
        <taxon>Pseudomonadati</taxon>
        <taxon>Elusimicrobiota</taxon>
        <taxon>Elusimicrobia</taxon>
        <taxon>Elusimicrobiales</taxon>
        <taxon>Elusimicrobiaceae</taxon>
        <taxon>Elusimicrobium</taxon>
    </lineage>
</organism>
<dbReference type="KEGG" id="emi:Emin_1465"/>
<keyword evidence="6" id="KW-1185">Reference proteome</keyword>
<dbReference type="HOGENOM" id="CLU_025316_1_0_0"/>
<accession>B2KER7</accession>